<gene>
    <name evidence="1" type="ORF">SO802_010550</name>
</gene>
<keyword evidence="2" id="KW-1185">Reference proteome</keyword>
<evidence type="ECO:0000313" key="1">
    <source>
        <dbReference type="EMBL" id="KAL0009048.1"/>
    </source>
</evidence>
<proteinExistence type="predicted"/>
<reference evidence="1 2" key="1">
    <citation type="submission" date="2024-01" db="EMBL/GenBank/DDBJ databases">
        <title>A telomere-to-telomere, gap-free genome of sweet tea (Lithocarpus litseifolius).</title>
        <authorList>
            <person name="Zhou J."/>
        </authorList>
    </citation>
    <scope>NUCLEOTIDE SEQUENCE [LARGE SCALE GENOMIC DNA]</scope>
    <source>
        <strain evidence="1">Zhou-2022a</strain>
        <tissue evidence="1">Leaf</tissue>
    </source>
</reference>
<evidence type="ECO:0000313" key="2">
    <source>
        <dbReference type="Proteomes" id="UP001459277"/>
    </source>
</evidence>
<dbReference type="Proteomes" id="UP001459277">
    <property type="component" value="Unassembled WGS sequence"/>
</dbReference>
<comment type="caution">
    <text evidence="1">The sequence shown here is derived from an EMBL/GenBank/DDBJ whole genome shotgun (WGS) entry which is preliminary data.</text>
</comment>
<dbReference type="AlphaFoldDB" id="A0AAW2DEI4"/>
<organism evidence="1 2">
    <name type="scientific">Lithocarpus litseifolius</name>
    <dbReference type="NCBI Taxonomy" id="425828"/>
    <lineage>
        <taxon>Eukaryota</taxon>
        <taxon>Viridiplantae</taxon>
        <taxon>Streptophyta</taxon>
        <taxon>Embryophyta</taxon>
        <taxon>Tracheophyta</taxon>
        <taxon>Spermatophyta</taxon>
        <taxon>Magnoliopsida</taxon>
        <taxon>eudicotyledons</taxon>
        <taxon>Gunneridae</taxon>
        <taxon>Pentapetalae</taxon>
        <taxon>rosids</taxon>
        <taxon>fabids</taxon>
        <taxon>Fagales</taxon>
        <taxon>Fagaceae</taxon>
        <taxon>Lithocarpus</taxon>
    </lineage>
</organism>
<dbReference type="EMBL" id="JAZDWU010000003">
    <property type="protein sequence ID" value="KAL0009048.1"/>
    <property type="molecule type" value="Genomic_DNA"/>
</dbReference>
<name>A0AAW2DEI4_9ROSI</name>
<accession>A0AAW2DEI4</accession>
<protein>
    <submittedName>
        <fullName evidence="1">Uncharacterized protein</fullName>
    </submittedName>
</protein>
<sequence>MGSTQPNLIHSPYSKNDEVIGLCWQGETVALLADLTVCILVIFCPIMLEDKIHTQSASMAAYQNLVYHKRVDLNKVAIYKIFYTSSAECTQNIPFTPTIRVYPKWIFCFSASQLMKACPGMTVENQIGSTNLPHTTSANLIPGFLAGINAPPAGTQIGIFTSPMSTRGSLRCIEARELDPTGFQT</sequence>